<dbReference type="EMBL" id="CP002299">
    <property type="protein sequence ID" value="ADP79152.1"/>
    <property type="molecule type" value="Genomic_DNA"/>
</dbReference>
<dbReference type="PANTHER" id="PTHR21666:SF289">
    <property type="entry name" value="L-ALA--D-GLU ENDOPEPTIDASE"/>
    <property type="match status" value="1"/>
</dbReference>
<evidence type="ECO:0000313" key="5">
    <source>
        <dbReference type="Proteomes" id="UP000002484"/>
    </source>
</evidence>
<keyword evidence="1" id="KW-0732">Signal</keyword>
<name>E3J016_PSEI1</name>
<keyword evidence="5" id="KW-1185">Reference proteome</keyword>
<protein>
    <submittedName>
        <fullName evidence="4">Peptidase M23</fullName>
    </submittedName>
</protein>
<dbReference type="SUPFAM" id="SSF51261">
    <property type="entry name" value="Duplicated hybrid motif"/>
    <property type="match status" value="1"/>
</dbReference>
<gene>
    <name evidence="4" type="ordered locus">FraEuI1c_1079</name>
</gene>
<dbReference type="HOGENOM" id="CLU_077601_3_0_11"/>
<dbReference type="RefSeq" id="WP_013422273.1">
    <property type="nucleotide sequence ID" value="NC_014666.1"/>
</dbReference>
<dbReference type="Pfam" id="PF01551">
    <property type="entry name" value="Peptidase_M23"/>
    <property type="match status" value="1"/>
</dbReference>
<dbReference type="OrthoDB" id="5245088at2"/>
<dbReference type="AlphaFoldDB" id="E3J016"/>
<organism evidence="4 5">
    <name type="scientific">Pseudofrankia inefficax (strain DSM 45817 / CECT 9037 / DDB 130130 / EuI1c)</name>
    <name type="common">Frankia inefficax</name>
    <dbReference type="NCBI Taxonomy" id="298654"/>
    <lineage>
        <taxon>Bacteria</taxon>
        <taxon>Bacillati</taxon>
        <taxon>Actinomycetota</taxon>
        <taxon>Actinomycetes</taxon>
        <taxon>Frankiales</taxon>
        <taxon>Frankiaceae</taxon>
        <taxon>Pseudofrankia</taxon>
    </lineage>
</organism>
<proteinExistence type="predicted"/>
<evidence type="ECO:0000256" key="2">
    <source>
        <dbReference type="SAM" id="MobiDB-lite"/>
    </source>
</evidence>
<dbReference type="Gene3D" id="2.70.70.10">
    <property type="entry name" value="Glucose Permease (Domain IIA)"/>
    <property type="match status" value="1"/>
</dbReference>
<feature type="region of interest" description="Disordered" evidence="2">
    <location>
        <begin position="41"/>
        <end position="84"/>
    </location>
</feature>
<evidence type="ECO:0000259" key="3">
    <source>
        <dbReference type="Pfam" id="PF01551"/>
    </source>
</evidence>
<dbReference type="InterPro" id="IPR016047">
    <property type="entry name" value="M23ase_b-sheet_dom"/>
</dbReference>
<feature type="domain" description="M23ase beta-sheet core" evidence="3">
    <location>
        <begin position="109"/>
        <end position="201"/>
    </location>
</feature>
<accession>E3J016</accession>
<evidence type="ECO:0000313" key="4">
    <source>
        <dbReference type="EMBL" id="ADP79152.1"/>
    </source>
</evidence>
<evidence type="ECO:0000256" key="1">
    <source>
        <dbReference type="ARBA" id="ARBA00022729"/>
    </source>
</evidence>
<dbReference type="Proteomes" id="UP000002484">
    <property type="component" value="Chromosome"/>
</dbReference>
<dbReference type="CDD" id="cd12797">
    <property type="entry name" value="M23_peptidase"/>
    <property type="match status" value="1"/>
</dbReference>
<dbReference type="KEGG" id="fri:FraEuI1c_1079"/>
<sequence precursor="true">MALSPRPDPRVPALVVTTLLAALLVVGWPRPVTALAASVSSVASEARRPAPPTAVRAAGSTAEAGTAAGAGGAARPSPIAGPAGWRAPLDGPVTVLRPFEPPTTPYGPGHRGVDLAAQAGTTVRAAGPGVVSFAGVLAGRGVVAVTHGELRTTYEPLTVLVQVGQPVAAGTPLGLLDAGHAGCRPAVCLHWGLIRGRNYLSPLTLLLPAPPRLLPLVPVSPQTITATPPATTS</sequence>
<dbReference type="STRING" id="298654.FraEuI1c_1079"/>
<dbReference type="eggNOG" id="COG0739">
    <property type="taxonomic scope" value="Bacteria"/>
</dbReference>
<reference evidence="4 5" key="1">
    <citation type="submission" date="2010-10" db="EMBL/GenBank/DDBJ databases">
        <title>Complete sequence of Frankia sp. EuI1c.</title>
        <authorList>
            <consortium name="US DOE Joint Genome Institute"/>
            <person name="Lucas S."/>
            <person name="Copeland A."/>
            <person name="Lapidus A."/>
            <person name="Cheng J.-F."/>
            <person name="Bruce D."/>
            <person name="Goodwin L."/>
            <person name="Pitluck S."/>
            <person name="Chertkov O."/>
            <person name="Detter J.C."/>
            <person name="Han C."/>
            <person name="Tapia R."/>
            <person name="Land M."/>
            <person name="Hauser L."/>
            <person name="Jeffries C."/>
            <person name="Kyrpides N."/>
            <person name="Ivanova N."/>
            <person name="Mikhailova N."/>
            <person name="Beauchemin N."/>
            <person name="Sen A."/>
            <person name="Sur S.A."/>
            <person name="Gtari M."/>
            <person name="Wall L."/>
            <person name="Tisa L."/>
            <person name="Woyke T."/>
        </authorList>
    </citation>
    <scope>NUCLEOTIDE SEQUENCE [LARGE SCALE GENOMIC DNA]</scope>
    <source>
        <strain evidence="5">DSM 45817 / CECT 9037 / EuI1c</strain>
    </source>
</reference>
<dbReference type="InterPro" id="IPR011055">
    <property type="entry name" value="Dup_hybrid_motif"/>
</dbReference>
<dbReference type="GO" id="GO:0004222">
    <property type="term" value="F:metalloendopeptidase activity"/>
    <property type="evidence" value="ECO:0007669"/>
    <property type="project" value="TreeGrafter"/>
</dbReference>
<feature type="compositionally biased region" description="Low complexity" evidence="2">
    <location>
        <begin position="53"/>
        <end position="84"/>
    </location>
</feature>
<dbReference type="InterPro" id="IPR050570">
    <property type="entry name" value="Cell_wall_metabolism_enzyme"/>
</dbReference>
<dbReference type="PANTHER" id="PTHR21666">
    <property type="entry name" value="PEPTIDASE-RELATED"/>
    <property type="match status" value="1"/>
</dbReference>
<dbReference type="InParanoid" id="E3J016"/>